<organism evidence="2 3">
    <name type="scientific">Ladona fulva</name>
    <name type="common">Scarce chaser dragonfly</name>
    <name type="synonym">Libellula fulva</name>
    <dbReference type="NCBI Taxonomy" id="123851"/>
    <lineage>
        <taxon>Eukaryota</taxon>
        <taxon>Metazoa</taxon>
        <taxon>Ecdysozoa</taxon>
        <taxon>Arthropoda</taxon>
        <taxon>Hexapoda</taxon>
        <taxon>Insecta</taxon>
        <taxon>Pterygota</taxon>
        <taxon>Palaeoptera</taxon>
        <taxon>Odonata</taxon>
        <taxon>Epiprocta</taxon>
        <taxon>Anisoptera</taxon>
        <taxon>Libelluloidea</taxon>
        <taxon>Libellulidae</taxon>
        <taxon>Ladona</taxon>
    </lineage>
</organism>
<proteinExistence type="predicted"/>
<dbReference type="SUPFAM" id="SSF63748">
    <property type="entry name" value="Tudor/PWWP/MBT"/>
    <property type="match status" value="1"/>
</dbReference>
<gene>
    <name evidence="2" type="ORF">J437_LFUL005080</name>
</gene>
<name>A0A8K0JXI8_LADFU</name>
<comment type="caution">
    <text evidence="2">The sequence shown here is derived from an EMBL/GenBank/DDBJ whole genome shotgun (WGS) entry which is preliminary data.</text>
</comment>
<feature type="domain" description="Tudor" evidence="1">
    <location>
        <begin position="29"/>
        <end position="123"/>
    </location>
</feature>
<dbReference type="InterPro" id="IPR035437">
    <property type="entry name" value="SNase_OB-fold_sf"/>
</dbReference>
<dbReference type="EMBL" id="KZ308190">
    <property type="protein sequence ID" value="KAG8224274.1"/>
    <property type="molecule type" value="Genomic_DNA"/>
</dbReference>
<dbReference type="AlphaFoldDB" id="A0A8K0JXI8"/>
<feature type="non-terminal residue" evidence="2">
    <location>
        <position position="1"/>
    </location>
</feature>
<reference evidence="2" key="1">
    <citation type="submission" date="2013-04" db="EMBL/GenBank/DDBJ databases">
        <authorList>
            <person name="Qu J."/>
            <person name="Murali S.C."/>
            <person name="Bandaranaike D."/>
            <person name="Bellair M."/>
            <person name="Blankenburg K."/>
            <person name="Chao H."/>
            <person name="Dinh H."/>
            <person name="Doddapaneni H."/>
            <person name="Downs B."/>
            <person name="Dugan-Rocha S."/>
            <person name="Elkadiri S."/>
            <person name="Gnanaolivu R.D."/>
            <person name="Hernandez B."/>
            <person name="Javaid M."/>
            <person name="Jayaseelan J.C."/>
            <person name="Lee S."/>
            <person name="Li M."/>
            <person name="Ming W."/>
            <person name="Munidasa M."/>
            <person name="Muniz J."/>
            <person name="Nguyen L."/>
            <person name="Ongeri F."/>
            <person name="Osuji N."/>
            <person name="Pu L.-L."/>
            <person name="Puazo M."/>
            <person name="Qu C."/>
            <person name="Quiroz J."/>
            <person name="Raj R."/>
            <person name="Weissenberger G."/>
            <person name="Xin Y."/>
            <person name="Zou X."/>
            <person name="Han Y."/>
            <person name="Richards S."/>
            <person name="Worley K."/>
            <person name="Muzny D."/>
            <person name="Gibbs R."/>
        </authorList>
    </citation>
    <scope>NUCLEOTIDE SEQUENCE</scope>
    <source>
        <strain evidence="2">Sampled in the wild</strain>
    </source>
</reference>
<sequence length="209" mass="23822">QEAACTVFSIKVNDDEQRDELILAIAYNDISRNMEKILSDFHQLCLDLPEDLSFRPAIGELIAAYYEAYEQWVRAVVLSEGLNRWLVACCDFGVVLEVKKIQRMPTNDDFSKIPSFAARCRIRSSWLPRDDLFSEEWIKVPCFAVKIGLKRKFVRLLNKNASFYLTSLTEGSEELLLLCPDGNLRSCDLLMSNGCLLSDILKELVDPSS</sequence>
<protein>
    <recommendedName>
        <fullName evidence="1">Tudor domain-containing protein</fullName>
    </recommendedName>
</protein>
<evidence type="ECO:0000313" key="2">
    <source>
        <dbReference type="EMBL" id="KAG8224274.1"/>
    </source>
</evidence>
<dbReference type="Gene3D" id="2.40.50.90">
    <property type="match status" value="1"/>
</dbReference>
<dbReference type="Gene3D" id="2.30.30.140">
    <property type="match status" value="1"/>
</dbReference>
<dbReference type="InterPro" id="IPR002999">
    <property type="entry name" value="Tudor"/>
</dbReference>
<dbReference type="GO" id="GO:0005737">
    <property type="term" value="C:cytoplasm"/>
    <property type="evidence" value="ECO:0007669"/>
    <property type="project" value="UniProtKB-ARBA"/>
</dbReference>
<evidence type="ECO:0000259" key="1">
    <source>
        <dbReference type="Pfam" id="PF00567"/>
    </source>
</evidence>
<dbReference type="OrthoDB" id="10023235at2759"/>
<keyword evidence="3" id="KW-1185">Reference proteome</keyword>
<dbReference type="Proteomes" id="UP000792457">
    <property type="component" value="Unassembled WGS sequence"/>
</dbReference>
<accession>A0A8K0JXI8</accession>
<dbReference type="Pfam" id="PF00567">
    <property type="entry name" value="TUDOR"/>
    <property type="match status" value="1"/>
</dbReference>
<evidence type="ECO:0000313" key="3">
    <source>
        <dbReference type="Proteomes" id="UP000792457"/>
    </source>
</evidence>
<reference evidence="2" key="2">
    <citation type="submission" date="2017-10" db="EMBL/GenBank/DDBJ databases">
        <title>Ladona fulva Genome sequencing and assembly.</title>
        <authorList>
            <person name="Murali S."/>
            <person name="Richards S."/>
            <person name="Bandaranaike D."/>
            <person name="Bellair M."/>
            <person name="Blankenburg K."/>
            <person name="Chao H."/>
            <person name="Dinh H."/>
            <person name="Doddapaneni H."/>
            <person name="Dugan-Rocha S."/>
            <person name="Elkadiri S."/>
            <person name="Gnanaolivu R."/>
            <person name="Hernandez B."/>
            <person name="Skinner E."/>
            <person name="Javaid M."/>
            <person name="Lee S."/>
            <person name="Li M."/>
            <person name="Ming W."/>
            <person name="Munidasa M."/>
            <person name="Muniz J."/>
            <person name="Nguyen L."/>
            <person name="Hughes D."/>
            <person name="Osuji N."/>
            <person name="Pu L.-L."/>
            <person name="Puazo M."/>
            <person name="Qu C."/>
            <person name="Quiroz J."/>
            <person name="Raj R."/>
            <person name="Weissenberger G."/>
            <person name="Xin Y."/>
            <person name="Zou X."/>
            <person name="Han Y."/>
            <person name="Worley K."/>
            <person name="Muzny D."/>
            <person name="Gibbs R."/>
        </authorList>
    </citation>
    <scope>NUCLEOTIDE SEQUENCE</scope>
    <source>
        <strain evidence="2">Sampled in the wild</strain>
    </source>
</reference>